<reference evidence="1" key="2">
    <citation type="journal article" date="2015" name="Data Brief">
        <title>Shoot transcriptome of the giant reed, Arundo donax.</title>
        <authorList>
            <person name="Barrero R.A."/>
            <person name="Guerrero F.D."/>
            <person name="Moolhuijzen P."/>
            <person name="Goolsby J.A."/>
            <person name="Tidwell J."/>
            <person name="Bellgard S.E."/>
            <person name="Bellgard M.I."/>
        </authorList>
    </citation>
    <scope>NUCLEOTIDE SEQUENCE</scope>
    <source>
        <tissue evidence="1">Shoot tissue taken approximately 20 cm above the soil surface</tissue>
    </source>
</reference>
<accession>A0A0A9B4H1</accession>
<protein>
    <submittedName>
        <fullName evidence="1">Uncharacterized protein</fullName>
    </submittedName>
</protein>
<sequence length="42" mass="4800">MCHCYQNGFPSTKCHHFLAGMNYFFSSSPHNCQTVSSWAPDM</sequence>
<organism evidence="1">
    <name type="scientific">Arundo donax</name>
    <name type="common">Giant reed</name>
    <name type="synonym">Donax arundinaceus</name>
    <dbReference type="NCBI Taxonomy" id="35708"/>
    <lineage>
        <taxon>Eukaryota</taxon>
        <taxon>Viridiplantae</taxon>
        <taxon>Streptophyta</taxon>
        <taxon>Embryophyta</taxon>
        <taxon>Tracheophyta</taxon>
        <taxon>Spermatophyta</taxon>
        <taxon>Magnoliopsida</taxon>
        <taxon>Liliopsida</taxon>
        <taxon>Poales</taxon>
        <taxon>Poaceae</taxon>
        <taxon>PACMAD clade</taxon>
        <taxon>Arundinoideae</taxon>
        <taxon>Arundineae</taxon>
        <taxon>Arundo</taxon>
    </lineage>
</organism>
<reference evidence="1" key="1">
    <citation type="submission" date="2014-09" db="EMBL/GenBank/DDBJ databases">
        <authorList>
            <person name="Magalhaes I.L.F."/>
            <person name="Oliveira U."/>
            <person name="Santos F.R."/>
            <person name="Vidigal T.H.D.A."/>
            <person name="Brescovit A.D."/>
            <person name="Santos A.J."/>
        </authorList>
    </citation>
    <scope>NUCLEOTIDE SEQUENCE</scope>
    <source>
        <tissue evidence="1">Shoot tissue taken approximately 20 cm above the soil surface</tissue>
    </source>
</reference>
<proteinExistence type="predicted"/>
<evidence type="ECO:0000313" key="1">
    <source>
        <dbReference type="EMBL" id="JAD57033.1"/>
    </source>
</evidence>
<dbReference type="AlphaFoldDB" id="A0A0A9B4H1"/>
<name>A0A0A9B4H1_ARUDO</name>
<dbReference type="EMBL" id="GBRH01240862">
    <property type="protein sequence ID" value="JAD57033.1"/>
    <property type="molecule type" value="Transcribed_RNA"/>
</dbReference>